<gene>
    <name evidence="1" type="ORF">FHU10_1262</name>
</gene>
<comment type="caution">
    <text evidence="1">The sequence shown here is derived from an EMBL/GenBank/DDBJ whole genome shotgun (WGS) entry which is preliminary data.</text>
</comment>
<reference evidence="1" key="2">
    <citation type="submission" date="2019-08" db="EMBL/GenBank/DDBJ databases">
        <title>Investigation of anaerobic lignin degradation for improved lignocellulosic biofuels.</title>
        <authorList>
            <person name="Deangelis K.PhD."/>
        </authorList>
    </citation>
    <scope>NUCLEOTIDE SEQUENCE [LARGE SCALE GENOMIC DNA]</scope>
    <source>
        <strain evidence="1">128R</strain>
    </source>
</reference>
<proteinExistence type="predicted"/>
<dbReference type="EMBL" id="VISQ01000001">
    <property type="protein sequence ID" value="TVZ68806.1"/>
    <property type="molecule type" value="Genomic_DNA"/>
</dbReference>
<accession>A0A542D868</accession>
<organism evidence="1">
    <name type="scientific">Serratia fonticola</name>
    <dbReference type="NCBI Taxonomy" id="47917"/>
    <lineage>
        <taxon>Bacteria</taxon>
        <taxon>Pseudomonadati</taxon>
        <taxon>Pseudomonadota</taxon>
        <taxon>Gammaproteobacteria</taxon>
        <taxon>Enterobacterales</taxon>
        <taxon>Yersiniaceae</taxon>
        <taxon>Serratia</taxon>
    </lineage>
</organism>
<dbReference type="AlphaFoldDB" id="A0A542D868"/>
<protein>
    <submittedName>
        <fullName evidence="1">Uncharacterized protein</fullName>
    </submittedName>
</protein>
<name>A0A542D868_SERFO</name>
<sequence length="35" mass="3771">MQNQDSLARIADLLAVKLGGKYATARIKDLKKPSG</sequence>
<reference evidence="1" key="1">
    <citation type="submission" date="2019-06" db="EMBL/GenBank/DDBJ databases">
        <authorList>
            <person name="Deangelis K."/>
            <person name="Huntemann M."/>
            <person name="Clum A."/>
            <person name="Pillay M."/>
            <person name="Palaniappan K."/>
            <person name="Varghese N."/>
            <person name="Mikhailova N."/>
            <person name="Stamatis D."/>
            <person name="Reddy T."/>
            <person name="Daum C."/>
            <person name="Shapiro N."/>
            <person name="Ivanova N."/>
            <person name="Kyrpides N."/>
            <person name="Woyke T."/>
        </authorList>
    </citation>
    <scope>NUCLEOTIDE SEQUENCE [LARGE SCALE GENOMIC DNA]</scope>
    <source>
        <strain evidence="1">128R</strain>
    </source>
</reference>
<evidence type="ECO:0000313" key="1">
    <source>
        <dbReference type="EMBL" id="TVZ68806.1"/>
    </source>
</evidence>